<evidence type="ECO:0000313" key="19">
    <source>
        <dbReference type="Proteomes" id="UP000295758"/>
    </source>
</evidence>
<comment type="similarity">
    <text evidence="2">Belongs to the flagella basal body rod proteins family.</text>
</comment>
<dbReference type="PANTHER" id="PTHR30435:SF2">
    <property type="entry name" value="FLAGELLAR BASAL-BODY ROD PROTEIN FLGC"/>
    <property type="match status" value="1"/>
</dbReference>
<dbReference type="EMBL" id="FMYT01000027">
    <property type="protein sequence ID" value="SDD11302.1"/>
    <property type="molecule type" value="Genomic_DNA"/>
</dbReference>
<dbReference type="Proteomes" id="UP000198945">
    <property type="component" value="Unassembled WGS sequence"/>
</dbReference>
<dbReference type="InterPro" id="IPR019776">
    <property type="entry name" value="Flagellar_basal_body_rod_CS"/>
</dbReference>
<dbReference type="Proteomes" id="UP000295758">
    <property type="component" value="Unassembled WGS sequence"/>
</dbReference>
<evidence type="ECO:0000259" key="8">
    <source>
        <dbReference type="Pfam" id="PF06429"/>
    </source>
</evidence>
<dbReference type="EMBL" id="SOAA01000002">
    <property type="protein sequence ID" value="TDS34738.1"/>
    <property type="molecule type" value="Genomic_DNA"/>
</dbReference>
<dbReference type="EMBL" id="SOEF01000034">
    <property type="protein sequence ID" value="TDX38569.1"/>
    <property type="molecule type" value="Genomic_DNA"/>
</dbReference>
<dbReference type="InterPro" id="IPR006299">
    <property type="entry name" value="FlgC"/>
</dbReference>
<evidence type="ECO:0000313" key="14">
    <source>
        <dbReference type="EMBL" id="TDX38569.1"/>
    </source>
</evidence>
<evidence type="ECO:0000313" key="13">
    <source>
        <dbReference type="EMBL" id="TDS34738.1"/>
    </source>
</evidence>
<dbReference type="EMBL" id="FNBJ01000024">
    <property type="protein sequence ID" value="SDF77297.1"/>
    <property type="molecule type" value="Genomic_DNA"/>
</dbReference>
<dbReference type="PANTHER" id="PTHR30435">
    <property type="entry name" value="FLAGELLAR PROTEIN"/>
    <property type="match status" value="1"/>
</dbReference>
<organism evidence="9 20">
    <name type="scientific">Halanaerobium congolense</name>
    <dbReference type="NCBI Taxonomy" id="54121"/>
    <lineage>
        <taxon>Bacteria</taxon>
        <taxon>Bacillati</taxon>
        <taxon>Bacillota</taxon>
        <taxon>Clostridia</taxon>
        <taxon>Halanaerobiales</taxon>
        <taxon>Halanaerobiaceae</taxon>
        <taxon>Halanaerobium</taxon>
    </lineage>
</organism>
<sequence length="144" mass="16046">MFKGIDISASGLTAQRLRMDLISSNIANAETTRAQDGNTYRRKVAVFREKFNNEFIRLNSAKRSNSDSKAGVEVSAIEEDPSPFRVEYRPDHPDADENGYLELPNVSVMTEMVNMIDASRSYEANVQAISNYKSMANSALNIST</sequence>
<evidence type="ECO:0000259" key="7">
    <source>
        <dbReference type="Pfam" id="PF00460"/>
    </source>
</evidence>
<dbReference type="NCBIfam" id="TIGR01395">
    <property type="entry name" value="FlgC"/>
    <property type="match status" value="1"/>
</dbReference>
<evidence type="ECO:0000313" key="11">
    <source>
        <dbReference type="EMBL" id="SDI86241.1"/>
    </source>
</evidence>
<keyword evidence="4 6" id="KW-0975">Bacterial flagellum</keyword>
<dbReference type="Pfam" id="PF06429">
    <property type="entry name" value="Flg_bbr_C"/>
    <property type="match status" value="1"/>
</dbReference>
<evidence type="ECO:0000256" key="1">
    <source>
        <dbReference type="ARBA" id="ARBA00004117"/>
    </source>
</evidence>
<dbReference type="Proteomes" id="UP000199519">
    <property type="component" value="Unassembled WGS sequence"/>
</dbReference>
<dbReference type="Proteomes" id="UP000198612">
    <property type="component" value="Unassembled WGS sequence"/>
</dbReference>
<evidence type="ECO:0000313" key="9">
    <source>
        <dbReference type="EMBL" id="SDD11302.1"/>
    </source>
</evidence>
<evidence type="ECO:0000313" key="20">
    <source>
        <dbReference type="Proteomes" id="UP000324896"/>
    </source>
</evidence>
<keyword evidence="9" id="KW-0966">Cell projection</keyword>
<dbReference type="InterPro" id="IPR010930">
    <property type="entry name" value="Flg_bb/hook_C_dom"/>
</dbReference>
<dbReference type="RefSeq" id="WP_089717134.1">
    <property type="nucleotide sequence ID" value="NZ_FMYT01000027.1"/>
</dbReference>
<evidence type="ECO:0000313" key="12">
    <source>
        <dbReference type="EMBL" id="SET08164.1"/>
    </source>
</evidence>
<dbReference type="PROSITE" id="PS00588">
    <property type="entry name" value="FLAGELLA_BB_ROD"/>
    <property type="match status" value="1"/>
</dbReference>
<keyword evidence="9" id="KW-0969">Cilium</keyword>
<accession>A0A1G6S309</accession>
<comment type="subcellular location">
    <subcellularLocation>
        <location evidence="1 6">Bacterial flagellum basal body</location>
    </subcellularLocation>
</comment>
<dbReference type="EMBL" id="FOHG01000024">
    <property type="protein sequence ID" value="SET08164.1"/>
    <property type="molecule type" value="Genomic_DNA"/>
</dbReference>
<reference evidence="13 19" key="3">
    <citation type="submission" date="2019-03" db="EMBL/GenBank/DDBJ databases">
        <title>Deep subsurface shale carbon reservoir microbial communities from Ohio and West Virginia, USA.</title>
        <authorList>
            <person name="Wrighton K."/>
        </authorList>
    </citation>
    <scope>NUCLEOTIDE SEQUENCE [LARGE SCALE GENOMIC DNA]</scope>
    <source>
        <strain evidence="13 19">UTICA-S4D12</strain>
    </source>
</reference>
<dbReference type="Pfam" id="PF00460">
    <property type="entry name" value="Flg_bb_rod"/>
    <property type="match status" value="1"/>
</dbReference>
<protein>
    <recommendedName>
        <fullName evidence="3 6">Flagellar basal-body rod protein FlgC</fullName>
    </recommendedName>
</protein>
<feature type="domain" description="Flagellar basal body rod protein N-terminal" evidence="7">
    <location>
        <begin position="5"/>
        <end position="35"/>
    </location>
</feature>
<evidence type="ECO:0000313" key="17">
    <source>
        <dbReference type="Proteomes" id="UP000199519"/>
    </source>
</evidence>
<dbReference type="GO" id="GO:0071978">
    <property type="term" value="P:bacterial-type flagellum-dependent swarming motility"/>
    <property type="evidence" value="ECO:0007669"/>
    <property type="project" value="TreeGrafter"/>
</dbReference>
<reference evidence="14 18" key="4">
    <citation type="submission" date="2019-03" db="EMBL/GenBank/DDBJ databases">
        <title>Subsurface microbial communities from deep shales in Ohio and West Virginia, USA.</title>
        <authorList>
            <person name="Wrighton K."/>
        </authorList>
    </citation>
    <scope>NUCLEOTIDE SEQUENCE [LARGE SCALE GENOMIC DNA]</scope>
    <source>
        <strain evidence="14 18">DSMZ 11287</strain>
    </source>
</reference>
<comment type="subunit">
    <text evidence="5 6">The basal body constitutes a major portion of the flagellar organelle and consists of four rings (L,P,S, and M) mounted on a central rod. The rod consists of about 26 subunits of FlgG in the distal portion, and FlgB, FlgC and FlgF are thought to build up the proximal portion of the rod with about 6 subunits each.</text>
</comment>
<evidence type="ECO:0000256" key="4">
    <source>
        <dbReference type="ARBA" id="ARBA00023143"/>
    </source>
</evidence>
<name>A0A1G6S309_9FIRM</name>
<dbReference type="AlphaFoldDB" id="A0A1G6S309"/>
<evidence type="ECO:0000256" key="3">
    <source>
        <dbReference type="ARBA" id="ARBA00017941"/>
    </source>
</evidence>
<reference evidence="15 17" key="1">
    <citation type="submission" date="2016-10" db="EMBL/GenBank/DDBJ databases">
        <authorList>
            <person name="Varghese N."/>
            <person name="Submissions S."/>
        </authorList>
    </citation>
    <scope>NUCLEOTIDE SEQUENCE [LARGE SCALE GENOMIC DNA]</scope>
    <source>
        <strain evidence="9 20">WG10</strain>
        <strain evidence="10 17">WG2</strain>
        <strain evidence="12 15">WG5</strain>
    </source>
</reference>
<evidence type="ECO:0000313" key="10">
    <source>
        <dbReference type="EMBL" id="SDF77297.1"/>
    </source>
</evidence>
<dbReference type="Proteomes" id="UP000324896">
    <property type="component" value="Unassembled WGS sequence"/>
</dbReference>
<evidence type="ECO:0000256" key="2">
    <source>
        <dbReference type="ARBA" id="ARBA00009677"/>
    </source>
</evidence>
<evidence type="ECO:0000313" key="15">
    <source>
        <dbReference type="Proteomes" id="UP000198612"/>
    </source>
</evidence>
<evidence type="ECO:0000313" key="16">
    <source>
        <dbReference type="Proteomes" id="UP000198945"/>
    </source>
</evidence>
<reference evidence="11 16" key="2">
    <citation type="submission" date="2016-10" db="EMBL/GenBank/DDBJ databases">
        <authorList>
            <person name="de Groot N.N."/>
        </authorList>
    </citation>
    <scope>NUCLEOTIDE SEQUENCE [LARGE SCALE GENOMIC DNA]</scope>
    <source>
        <strain evidence="11 16">WG7</strain>
    </source>
</reference>
<evidence type="ECO:0000256" key="6">
    <source>
        <dbReference type="RuleBase" id="RU362062"/>
    </source>
</evidence>
<keyword evidence="9" id="KW-0282">Flagellum</keyword>
<keyword evidence="17" id="KW-1185">Reference proteome</keyword>
<proteinExistence type="inferred from homology"/>
<feature type="domain" description="Flagellar basal-body/hook protein C-terminal" evidence="8">
    <location>
        <begin position="98"/>
        <end position="142"/>
    </location>
</feature>
<evidence type="ECO:0000256" key="5">
    <source>
        <dbReference type="ARBA" id="ARBA00025933"/>
    </source>
</evidence>
<dbReference type="EMBL" id="FNEH01000017">
    <property type="protein sequence ID" value="SDI86241.1"/>
    <property type="molecule type" value="Genomic_DNA"/>
</dbReference>
<dbReference type="GO" id="GO:0030694">
    <property type="term" value="C:bacterial-type flagellum basal body, rod"/>
    <property type="evidence" value="ECO:0007669"/>
    <property type="project" value="UniProtKB-UniRule"/>
</dbReference>
<dbReference type="Proteomes" id="UP000295472">
    <property type="component" value="Unassembled WGS sequence"/>
</dbReference>
<dbReference type="GeneID" id="57013624"/>
<dbReference type="InterPro" id="IPR001444">
    <property type="entry name" value="Flag_bb_rod_N"/>
</dbReference>
<evidence type="ECO:0000313" key="18">
    <source>
        <dbReference type="Proteomes" id="UP000295472"/>
    </source>
</evidence>
<gene>
    <name evidence="13" type="ORF">BY453_102175</name>
    <name evidence="14" type="ORF">C7954_13417</name>
    <name evidence="9" type="ORF">SAMN04488597_12725</name>
    <name evidence="10" type="ORF">SAMN04488598_1243</name>
    <name evidence="12" type="ORF">SAMN04515652_1243</name>
    <name evidence="11" type="ORF">SAMN04515654_11765</name>
</gene>